<reference evidence="1" key="1">
    <citation type="journal article" date="2014" name="Front. Microbiol.">
        <title>High frequency of phylogenetically diverse reductive dehalogenase-homologous genes in deep subseafloor sedimentary metagenomes.</title>
        <authorList>
            <person name="Kawai M."/>
            <person name="Futagami T."/>
            <person name="Toyoda A."/>
            <person name="Takaki Y."/>
            <person name="Nishi S."/>
            <person name="Hori S."/>
            <person name="Arai W."/>
            <person name="Tsubouchi T."/>
            <person name="Morono Y."/>
            <person name="Uchiyama I."/>
            <person name="Ito T."/>
            <person name="Fujiyama A."/>
            <person name="Inagaki F."/>
            <person name="Takami H."/>
        </authorList>
    </citation>
    <scope>NUCLEOTIDE SEQUENCE</scope>
    <source>
        <strain evidence="1">Expedition CK06-06</strain>
    </source>
</reference>
<evidence type="ECO:0000313" key="1">
    <source>
        <dbReference type="EMBL" id="GAH84586.1"/>
    </source>
</evidence>
<dbReference type="AlphaFoldDB" id="X1IQ74"/>
<proteinExistence type="predicted"/>
<gene>
    <name evidence="1" type="ORF">S03H2_66910</name>
</gene>
<dbReference type="EMBL" id="BARU01043739">
    <property type="protein sequence ID" value="GAH84586.1"/>
    <property type="molecule type" value="Genomic_DNA"/>
</dbReference>
<protein>
    <recommendedName>
        <fullName evidence="2">DNA methylase N-4/N-6 domain-containing protein</fullName>
    </recommendedName>
</protein>
<accession>X1IQ74</accession>
<organism evidence="1">
    <name type="scientific">marine sediment metagenome</name>
    <dbReference type="NCBI Taxonomy" id="412755"/>
    <lineage>
        <taxon>unclassified sequences</taxon>
        <taxon>metagenomes</taxon>
        <taxon>ecological metagenomes</taxon>
    </lineage>
</organism>
<name>X1IQ74_9ZZZZ</name>
<feature type="non-terminal residue" evidence="1">
    <location>
        <position position="1"/>
    </location>
</feature>
<evidence type="ECO:0008006" key="2">
    <source>
        <dbReference type="Google" id="ProtNLM"/>
    </source>
</evidence>
<sequence length="79" mass="9184">IKAKEKYKKDIAEVFIRVLKAIPRGGRIIVIAGDRANLYDDIAKLVGIETEAIVKRHVNRRTGRRANEFYESVFIWKKK</sequence>
<comment type="caution">
    <text evidence="1">The sequence shown here is derived from an EMBL/GenBank/DDBJ whole genome shotgun (WGS) entry which is preliminary data.</text>
</comment>